<protein>
    <submittedName>
        <fullName evidence="2">LAMI_0H16490g1_1</fullName>
    </submittedName>
</protein>
<accession>A0A1G4KIU5</accession>
<dbReference type="STRING" id="1230905.A0A1G4KIU5"/>
<evidence type="ECO:0000313" key="3">
    <source>
        <dbReference type="Proteomes" id="UP000191024"/>
    </source>
</evidence>
<keyword evidence="3" id="KW-1185">Reference proteome</keyword>
<dbReference type="Proteomes" id="UP000191024">
    <property type="component" value="Chromosome H"/>
</dbReference>
<dbReference type="Pfam" id="PF08737">
    <property type="entry name" value="Rgp1"/>
    <property type="match status" value="1"/>
</dbReference>
<dbReference type="AlphaFoldDB" id="A0A1G4KIU5"/>
<dbReference type="OrthoDB" id="1918at2759"/>
<keyword evidence="1" id="KW-0175">Coiled coil</keyword>
<evidence type="ECO:0000313" key="2">
    <source>
        <dbReference type="EMBL" id="SCV04482.1"/>
    </source>
</evidence>
<dbReference type="InterPro" id="IPR014848">
    <property type="entry name" value="Rgp1"/>
</dbReference>
<organism evidence="2 3">
    <name type="scientific">Lachancea mirantina</name>
    <dbReference type="NCBI Taxonomy" id="1230905"/>
    <lineage>
        <taxon>Eukaryota</taxon>
        <taxon>Fungi</taxon>
        <taxon>Dikarya</taxon>
        <taxon>Ascomycota</taxon>
        <taxon>Saccharomycotina</taxon>
        <taxon>Saccharomycetes</taxon>
        <taxon>Saccharomycetales</taxon>
        <taxon>Saccharomycetaceae</taxon>
        <taxon>Lachancea</taxon>
    </lineage>
</organism>
<proteinExistence type="predicted"/>
<evidence type="ECO:0000256" key="1">
    <source>
        <dbReference type="SAM" id="Coils"/>
    </source>
</evidence>
<sequence length="602" mass="68906">MRGQRIESTEICENARLEIAFERNPFFAGEPIQLGLRIKHLGSSHELERLRADIEICKKQIEELEHRDATEGKKWGLSALLGTFGNDKRAEKEKIEQQITKLEQQMLFHEPIQLVSCYIQLYGMFRYDKLIVSRERLENGGRQVAGVRTIDDMTNNSVSHTLVGLLNVTLDDVSKSFIGEQEVEMAKMPFLLVPQTLVFSELCLMPEETKTFQFRSPRLPHDLPPSYYSSKHLNIEYFCDMGLARVKQGTVSPFKTEFTINICPFVDSLGRQFTSTLDRNANILPCGRVKEITEASQSRRKSGASLFVRRRSSLLSLNQQDTHNEDSAKAKSVFRTSIDEGFMNEGEGPELEQMVDKVLDAQFGPQEFEDLSDDEPSEVSNLAILKGDPRINIGKLNSYIQSLPSSLNDDESTDAQPNLMSQFKNCQKEYIINRNGEFIAKVNLSKYFYDTSEDLDLCVELCQRGKHKVTAVSIKLECFELVNPRYRAEGEDLNTRPEGSSIYEKRTICFENSPQIFFKLIPPRSPSNQMTSQFRTDIFQLRWMLCIKFVVLDRTENEVMLEQFYEDKNGALFHAKKNVDGVDFVCHVPVVILPTPKEFGGW</sequence>
<dbReference type="PANTHER" id="PTHR12507">
    <property type="entry name" value="REDUCED GROWTH PHENOTYPE 1 RGP1, YEAST -RELATED"/>
    <property type="match status" value="1"/>
</dbReference>
<gene>
    <name evidence="2" type="ORF">LAMI_0H16490G</name>
</gene>
<dbReference type="EMBL" id="LT598468">
    <property type="protein sequence ID" value="SCV04482.1"/>
    <property type="molecule type" value="Genomic_DNA"/>
</dbReference>
<reference evidence="3" key="1">
    <citation type="submission" date="2016-03" db="EMBL/GenBank/DDBJ databases">
        <authorList>
            <person name="Devillers H."/>
        </authorList>
    </citation>
    <scope>NUCLEOTIDE SEQUENCE [LARGE SCALE GENOMIC DNA]</scope>
</reference>
<name>A0A1G4KIU5_9SACH</name>
<feature type="coiled-coil region" evidence="1">
    <location>
        <begin position="47"/>
        <end position="105"/>
    </location>
</feature>